<protein>
    <submittedName>
        <fullName evidence="1">Uncharacterized protein</fullName>
    </submittedName>
</protein>
<dbReference type="EMBL" id="AMZO01000006">
    <property type="protein sequence ID" value="ELR66473.1"/>
    <property type="molecule type" value="Genomic_DNA"/>
</dbReference>
<accession>L8JDY0</accession>
<comment type="caution">
    <text evidence="1">The sequence shown here is derived from an EMBL/GenBank/DDBJ whole genome shotgun (WGS) entry which is preliminary data.</text>
</comment>
<evidence type="ECO:0000313" key="1">
    <source>
        <dbReference type="EMBL" id="ELR66473.1"/>
    </source>
</evidence>
<reference evidence="1 2" key="1">
    <citation type="submission" date="2012-12" db="EMBL/GenBank/DDBJ databases">
        <title>Genome Assembly of Photobacterium sp. AK15.</title>
        <authorList>
            <person name="Khatri I."/>
            <person name="Vaidya B."/>
            <person name="Srinivas T.N.R."/>
            <person name="Subramanian S."/>
            <person name="Pinnaka A."/>
        </authorList>
    </citation>
    <scope>NUCLEOTIDE SEQUENCE [LARGE SCALE GENOMIC DNA]</scope>
    <source>
        <strain evidence="1 2">AK15</strain>
    </source>
</reference>
<sequence length="41" mass="4836">MYTAVIRAIWQVPIVLDSFIKLTGTEFNKEEAYLLRLKHNL</sequence>
<dbReference type="Proteomes" id="UP000011134">
    <property type="component" value="Unassembled WGS sequence"/>
</dbReference>
<keyword evidence="2" id="KW-1185">Reference proteome</keyword>
<dbReference type="AlphaFoldDB" id="L8JDY0"/>
<proteinExistence type="predicted"/>
<name>L8JDY0_9GAMM</name>
<dbReference type="PATRIC" id="fig|1056511.3.peg.1001"/>
<evidence type="ECO:0000313" key="2">
    <source>
        <dbReference type="Proteomes" id="UP000011134"/>
    </source>
</evidence>
<organism evidence="1 2">
    <name type="scientific">Photobacterium marinum</name>
    <dbReference type="NCBI Taxonomy" id="1056511"/>
    <lineage>
        <taxon>Bacteria</taxon>
        <taxon>Pseudomonadati</taxon>
        <taxon>Pseudomonadota</taxon>
        <taxon>Gammaproteobacteria</taxon>
        <taxon>Vibrionales</taxon>
        <taxon>Vibrionaceae</taxon>
        <taxon>Photobacterium</taxon>
    </lineage>
</organism>
<gene>
    <name evidence="1" type="ORF">C942_04171</name>
</gene>